<sequence length="68" mass="7587">MPLAELYRSSSLEDVRQDTDDPAWESLMPVLLAPSRLTIGMIRNGFAAVARRFDAWTLEAFNAGTTSR</sequence>
<dbReference type="EMBL" id="BAAAGX010000032">
    <property type="protein sequence ID" value="GAA0272162.1"/>
    <property type="molecule type" value="Genomic_DNA"/>
</dbReference>
<organism evidence="1 2">
    <name type="scientific">Cryptosporangium japonicum</name>
    <dbReference type="NCBI Taxonomy" id="80872"/>
    <lineage>
        <taxon>Bacteria</taxon>
        <taxon>Bacillati</taxon>
        <taxon>Actinomycetota</taxon>
        <taxon>Actinomycetes</taxon>
        <taxon>Cryptosporangiales</taxon>
        <taxon>Cryptosporangiaceae</taxon>
        <taxon>Cryptosporangium</taxon>
    </lineage>
</organism>
<comment type="caution">
    <text evidence="1">The sequence shown here is derived from an EMBL/GenBank/DDBJ whole genome shotgun (WGS) entry which is preliminary data.</text>
</comment>
<accession>A0ABP3EP11</accession>
<gene>
    <name evidence="1" type="ORF">GCM10009539_69400</name>
</gene>
<proteinExistence type="predicted"/>
<dbReference type="Proteomes" id="UP001500967">
    <property type="component" value="Unassembled WGS sequence"/>
</dbReference>
<evidence type="ECO:0000313" key="2">
    <source>
        <dbReference type="Proteomes" id="UP001500967"/>
    </source>
</evidence>
<reference evidence="2" key="1">
    <citation type="journal article" date="2019" name="Int. J. Syst. Evol. Microbiol.">
        <title>The Global Catalogue of Microorganisms (GCM) 10K type strain sequencing project: providing services to taxonomists for standard genome sequencing and annotation.</title>
        <authorList>
            <consortium name="The Broad Institute Genomics Platform"/>
            <consortium name="The Broad Institute Genome Sequencing Center for Infectious Disease"/>
            <person name="Wu L."/>
            <person name="Ma J."/>
        </authorList>
    </citation>
    <scope>NUCLEOTIDE SEQUENCE [LARGE SCALE GENOMIC DNA]</scope>
    <source>
        <strain evidence="2">JCM 10425</strain>
    </source>
</reference>
<protein>
    <submittedName>
        <fullName evidence="1">Uncharacterized protein</fullName>
    </submittedName>
</protein>
<evidence type="ECO:0000313" key="1">
    <source>
        <dbReference type="EMBL" id="GAA0272162.1"/>
    </source>
</evidence>
<name>A0ABP3EP11_9ACTN</name>
<keyword evidence="2" id="KW-1185">Reference proteome</keyword>